<evidence type="ECO:0000313" key="1">
    <source>
        <dbReference type="EMBL" id="CAF2244686.1"/>
    </source>
</evidence>
<sequence length="33" mass="3982">MWFWCLLEKLCFCCVNASLTFSLFSRMLNENKC</sequence>
<accession>A0A817AGN4</accession>
<gene>
    <name evidence="1" type="ORF">DARMORV10_A08P20190.1</name>
</gene>
<dbReference type="AlphaFoldDB" id="A0A817AGN4"/>
<protein>
    <submittedName>
        <fullName evidence="1">(rape) hypothetical protein</fullName>
    </submittedName>
</protein>
<name>A0A817AGN4_BRANA</name>
<reference evidence="1" key="1">
    <citation type="submission" date="2021-01" db="EMBL/GenBank/DDBJ databases">
        <authorList>
            <consortium name="Genoscope - CEA"/>
            <person name="William W."/>
        </authorList>
    </citation>
    <scope>NUCLEOTIDE SEQUENCE</scope>
</reference>
<organism evidence="1">
    <name type="scientific">Brassica napus</name>
    <name type="common">Rape</name>
    <dbReference type="NCBI Taxonomy" id="3708"/>
    <lineage>
        <taxon>Eukaryota</taxon>
        <taxon>Viridiplantae</taxon>
        <taxon>Streptophyta</taxon>
        <taxon>Embryophyta</taxon>
        <taxon>Tracheophyta</taxon>
        <taxon>Spermatophyta</taxon>
        <taxon>Magnoliopsida</taxon>
        <taxon>eudicotyledons</taxon>
        <taxon>Gunneridae</taxon>
        <taxon>Pentapetalae</taxon>
        <taxon>rosids</taxon>
        <taxon>malvids</taxon>
        <taxon>Brassicales</taxon>
        <taxon>Brassicaceae</taxon>
        <taxon>Brassiceae</taxon>
        <taxon>Brassica</taxon>
    </lineage>
</organism>
<proteinExistence type="predicted"/>
<dbReference type="Proteomes" id="UP001295469">
    <property type="component" value="Chromosome A08"/>
</dbReference>
<dbReference type="EMBL" id="HG994362">
    <property type="protein sequence ID" value="CAF2244686.1"/>
    <property type="molecule type" value="Genomic_DNA"/>
</dbReference>